<dbReference type="PANTHER" id="PTHR42195:SF1">
    <property type="entry name" value="ZINC FINGER PROTEIN"/>
    <property type="match status" value="1"/>
</dbReference>
<comment type="caution">
    <text evidence="1">The sequence shown here is derived from an EMBL/GenBank/DDBJ whole genome shotgun (WGS) entry which is preliminary data.</text>
</comment>
<evidence type="ECO:0000313" key="1">
    <source>
        <dbReference type="EMBL" id="MDE4909052.1"/>
    </source>
</evidence>
<dbReference type="PANTHER" id="PTHR42195">
    <property type="entry name" value="UCP015877 FAMILY PROTEIN"/>
    <property type="match status" value="1"/>
</dbReference>
<proteinExistence type="predicted"/>
<organism evidence="1 2">
    <name type="scientific">Methanogenium marinum</name>
    <dbReference type="NCBI Taxonomy" id="348610"/>
    <lineage>
        <taxon>Archaea</taxon>
        <taxon>Methanobacteriati</taxon>
        <taxon>Methanobacteriota</taxon>
        <taxon>Stenosarchaea group</taxon>
        <taxon>Methanomicrobia</taxon>
        <taxon>Methanomicrobiales</taxon>
        <taxon>Methanomicrobiaceae</taxon>
        <taxon>Methanogenium</taxon>
    </lineage>
</organism>
<reference evidence="1" key="1">
    <citation type="submission" date="2022-01" db="EMBL/GenBank/DDBJ databases">
        <title>Draft genome of Methanogenium marinum DSM 15558.</title>
        <authorList>
            <person name="Chen S.-C."/>
            <person name="You Y.-T."/>
        </authorList>
    </citation>
    <scope>NUCLEOTIDE SEQUENCE</scope>
    <source>
        <strain evidence="1">DSM 15558</strain>
    </source>
</reference>
<evidence type="ECO:0000313" key="2">
    <source>
        <dbReference type="Proteomes" id="UP001143747"/>
    </source>
</evidence>
<dbReference type="RefSeq" id="WP_274925658.1">
    <property type="nucleotide sequence ID" value="NZ_JAKELO010000002.1"/>
</dbReference>
<evidence type="ECO:0008006" key="3">
    <source>
        <dbReference type="Google" id="ProtNLM"/>
    </source>
</evidence>
<sequence>MTYEVLCPICGEETTHSILKESSDLLVQCKVCSHVHHVSRPIPPEPIVVRTIISDEDSSKVGTIELNESDICFIGDFFVADVGEEVYTVEVCGIEVGQRRPSRAKAPDITALWTRLIDSVVVKISVHDGMRTIPCYLRCDGERDFQIGGIENIEGMSARITHIKMRNGSMMRKDGWKAYARKIRRVYGTRL</sequence>
<keyword evidence="2" id="KW-1185">Reference proteome</keyword>
<gene>
    <name evidence="1" type="ORF">L0665_10570</name>
</gene>
<accession>A0A9Q4KVI8</accession>
<name>A0A9Q4KVI8_9EURY</name>
<dbReference type="AlphaFoldDB" id="A0A9Q4KVI8"/>
<protein>
    <recommendedName>
        <fullName evidence="3">Zn-finger protein</fullName>
    </recommendedName>
</protein>
<dbReference type="Pfam" id="PF19769">
    <property type="entry name" value="CPxCG_zf"/>
    <property type="match status" value="1"/>
</dbReference>
<dbReference type="EMBL" id="JAKELO010000002">
    <property type="protein sequence ID" value="MDE4909052.1"/>
    <property type="molecule type" value="Genomic_DNA"/>
</dbReference>
<dbReference type="Proteomes" id="UP001143747">
    <property type="component" value="Unassembled WGS sequence"/>
</dbReference>
<dbReference type="InterPro" id="IPR012041">
    <property type="entry name" value="Znf_CPxCG-like"/>
</dbReference>